<dbReference type="Gene3D" id="1.10.520.30">
    <property type="entry name" value="AF1862-like domain"/>
    <property type="match status" value="1"/>
</dbReference>
<dbReference type="RefSeq" id="WP_165105887.1">
    <property type="nucleotide sequence ID" value="NZ_JAAKYA010000015.1"/>
</dbReference>
<proteinExistence type="inferred from homology"/>
<dbReference type="AlphaFoldDB" id="A0A6M1RP09"/>
<evidence type="ECO:0000256" key="1">
    <source>
        <dbReference type="ARBA" id="ARBA00004496"/>
    </source>
</evidence>
<evidence type="ECO:0000256" key="4">
    <source>
        <dbReference type="ARBA" id="ARBA00023118"/>
    </source>
</evidence>
<sequence>MKNLEQIRAANALAYAEAGVNTRGSQGGEVVKKLPALIMSNGLLAAGAFAYAKGLGEGWYVCFDHLARHLAHEDVGVVPRDKGNLKAMLDYLTKEADSGTLKQATDEALAWLCYAKRFVKKDNEEEAKE</sequence>
<dbReference type="Proteomes" id="UP000477311">
    <property type="component" value="Unassembled WGS sequence"/>
</dbReference>
<keyword evidence="7" id="KW-1185">Reference proteome</keyword>
<comment type="similarity">
    <text evidence="2">Belongs to the CRISPR system Cmr5 family.</text>
</comment>
<protein>
    <recommendedName>
        <fullName evidence="5">CRISPR type III-B/RAMP module-associated protein Cmr5</fullName>
    </recommendedName>
</protein>
<dbReference type="InterPro" id="IPR010160">
    <property type="entry name" value="CRISPR-assoc_prot_Cmr5"/>
</dbReference>
<evidence type="ECO:0000313" key="7">
    <source>
        <dbReference type="Proteomes" id="UP000477311"/>
    </source>
</evidence>
<dbReference type="InterPro" id="IPR023101">
    <property type="entry name" value="AF1862-like_dom_sf"/>
</dbReference>
<accession>A0A6M1RP09</accession>
<evidence type="ECO:0000313" key="6">
    <source>
        <dbReference type="EMBL" id="NGO38425.1"/>
    </source>
</evidence>
<dbReference type="SUPFAM" id="SSF158568">
    <property type="entry name" value="AF1862-like"/>
    <property type="match status" value="1"/>
</dbReference>
<evidence type="ECO:0000256" key="5">
    <source>
        <dbReference type="ARBA" id="ARBA00030001"/>
    </source>
</evidence>
<keyword evidence="4" id="KW-0051">Antiviral defense</keyword>
<gene>
    <name evidence="6" type="ORF">G4L39_03300</name>
</gene>
<dbReference type="EMBL" id="JAAKYA010000015">
    <property type="protein sequence ID" value="NGO38425.1"/>
    <property type="molecule type" value="Genomic_DNA"/>
</dbReference>
<comment type="caution">
    <text evidence="6">The sequence shown here is derived from an EMBL/GenBank/DDBJ whole genome shotgun (WGS) entry which is preliminary data.</text>
</comment>
<organism evidence="6 7">
    <name type="scientific">Limisphaera ngatamarikiensis</name>
    <dbReference type="NCBI Taxonomy" id="1324935"/>
    <lineage>
        <taxon>Bacteria</taxon>
        <taxon>Pseudomonadati</taxon>
        <taxon>Verrucomicrobiota</taxon>
        <taxon>Verrucomicrobiia</taxon>
        <taxon>Limisphaerales</taxon>
        <taxon>Limisphaeraceae</taxon>
        <taxon>Limisphaera</taxon>
    </lineage>
</organism>
<keyword evidence="3" id="KW-0963">Cytoplasm</keyword>
<dbReference type="GO" id="GO:0005737">
    <property type="term" value="C:cytoplasm"/>
    <property type="evidence" value="ECO:0007669"/>
    <property type="project" value="UniProtKB-SubCell"/>
</dbReference>
<evidence type="ECO:0000256" key="3">
    <source>
        <dbReference type="ARBA" id="ARBA00022490"/>
    </source>
</evidence>
<dbReference type="Pfam" id="PF09701">
    <property type="entry name" value="Cas_Cmr5"/>
    <property type="match status" value="1"/>
</dbReference>
<evidence type="ECO:0000256" key="2">
    <source>
        <dbReference type="ARBA" id="ARBA00006161"/>
    </source>
</evidence>
<comment type="subcellular location">
    <subcellularLocation>
        <location evidence="1">Cytoplasm</location>
    </subcellularLocation>
</comment>
<reference evidence="6 7" key="1">
    <citation type="submission" date="2020-02" db="EMBL/GenBank/DDBJ databases">
        <title>Draft genome sequence of Limisphaera ngatamarikiensis NGM72.4T, a thermophilic Verrucomicrobia grouped in subdivision 3.</title>
        <authorList>
            <person name="Carere C.R."/>
            <person name="Steen J."/>
            <person name="Hugenholtz P."/>
            <person name="Stott M.B."/>
        </authorList>
    </citation>
    <scope>NUCLEOTIDE SEQUENCE [LARGE SCALE GENOMIC DNA]</scope>
    <source>
        <strain evidence="6 7">NGM72.4</strain>
    </source>
</reference>
<dbReference type="GO" id="GO:0051607">
    <property type="term" value="P:defense response to virus"/>
    <property type="evidence" value="ECO:0007669"/>
    <property type="project" value="UniProtKB-KW"/>
</dbReference>
<name>A0A6M1RP09_9BACT</name>